<dbReference type="SUPFAM" id="SSF81301">
    <property type="entry name" value="Nucleotidyltransferase"/>
    <property type="match status" value="1"/>
</dbReference>
<dbReference type="EMBL" id="JAWCUI010000009">
    <property type="protein sequence ID" value="KAL1900487.1"/>
    <property type="molecule type" value="Genomic_DNA"/>
</dbReference>
<comment type="caution">
    <text evidence="13">The sequence shown here is derived from an EMBL/GenBank/DDBJ whole genome shotgun (WGS) entry which is preliminary data.</text>
</comment>
<protein>
    <recommendedName>
        <fullName evidence="5">polynucleotide adenylyltransferase</fullName>
        <ecNumber evidence="5">2.7.7.19</ecNumber>
    </recommendedName>
</protein>
<evidence type="ECO:0000259" key="11">
    <source>
        <dbReference type="Pfam" id="PF03828"/>
    </source>
</evidence>
<feature type="compositionally biased region" description="Basic residues" evidence="10">
    <location>
        <begin position="139"/>
        <end position="172"/>
    </location>
</feature>
<feature type="compositionally biased region" description="Low complexity" evidence="10">
    <location>
        <begin position="1076"/>
        <end position="1112"/>
    </location>
</feature>
<feature type="compositionally biased region" description="Polar residues" evidence="10">
    <location>
        <begin position="186"/>
        <end position="196"/>
    </location>
</feature>
<evidence type="ECO:0000256" key="1">
    <source>
        <dbReference type="ARBA" id="ARBA00001936"/>
    </source>
</evidence>
<feature type="region of interest" description="Disordered" evidence="10">
    <location>
        <begin position="1063"/>
        <end position="1112"/>
    </location>
</feature>
<dbReference type="InterPro" id="IPR043519">
    <property type="entry name" value="NT_sf"/>
</dbReference>
<evidence type="ECO:0000256" key="4">
    <source>
        <dbReference type="ARBA" id="ARBA00008593"/>
    </source>
</evidence>
<evidence type="ECO:0000313" key="14">
    <source>
        <dbReference type="Proteomes" id="UP001583186"/>
    </source>
</evidence>
<dbReference type="Proteomes" id="UP001583186">
    <property type="component" value="Unassembled WGS sequence"/>
</dbReference>
<evidence type="ECO:0000313" key="13">
    <source>
        <dbReference type="EMBL" id="KAL1900487.1"/>
    </source>
</evidence>
<keyword evidence="7" id="KW-0808">Transferase</keyword>
<evidence type="ECO:0000256" key="8">
    <source>
        <dbReference type="ARBA" id="ARBA00022723"/>
    </source>
</evidence>
<evidence type="ECO:0000256" key="7">
    <source>
        <dbReference type="ARBA" id="ARBA00022679"/>
    </source>
</evidence>
<evidence type="ECO:0000256" key="5">
    <source>
        <dbReference type="ARBA" id="ARBA00012388"/>
    </source>
</evidence>
<evidence type="ECO:0000256" key="6">
    <source>
        <dbReference type="ARBA" id="ARBA00022490"/>
    </source>
</evidence>
<accession>A0ABR3ZJU1</accession>
<keyword evidence="6" id="KW-0963">Cytoplasm</keyword>
<dbReference type="Pfam" id="PF03828">
    <property type="entry name" value="PAP_assoc"/>
    <property type="match status" value="1"/>
</dbReference>
<reference evidence="13 14" key="1">
    <citation type="journal article" date="2024" name="IMA Fungus">
        <title>IMA Genome - F19 : A genome assembly and annotation guide to empower mycologists, including annotated draft genome sequences of Ceratocystis pirilliformis, Diaporthe australafricana, Fusarium ophioides, Paecilomyces lecythidis, and Sporothrix stenoceras.</title>
        <authorList>
            <person name="Aylward J."/>
            <person name="Wilson A.M."/>
            <person name="Visagie C.M."/>
            <person name="Spraker J."/>
            <person name="Barnes I."/>
            <person name="Buitendag C."/>
            <person name="Ceriani C."/>
            <person name="Del Mar Angel L."/>
            <person name="du Plessis D."/>
            <person name="Fuchs T."/>
            <person name="Gasser K."/>
            <person name="Kramer D."/>
            <person name="Li W."/>
            <person name="Munsamy K."/>
            <person name="Piso A."/>
            <person name="Price J.L."/>
            <person name="Sonnekus B."/>
            <person name="Thomas C."/>
            <person name="van der Nest A."/>
            <person name="van Dijk A."/>
            <person name="van Heerden A."/>
            <person name="van Vuuren N."/>
            <person name="Yilmaz N."/>
            <person name="Duong T.A."/>
            <person name="van der Merwe N.A."/>
            <person name="Wingfield M.J."/>
            <person name="Wingfield B.D."/>
        </authorList>
    </citation>
    <scope>NUCLEOTIDE SEQUENCE [LARGE SCALE GENOMIC DNA]</scope>
    <source>
        <strain evidence="13 14">CMW 5346</strain>
    </source>
</reference>
<comment type="cofactor">
    <cofactor evidence="1">
        <name>Mn(2+)</name>
        <dbReference type="ChEBI" id="CHEBI:29035"/>
    </cofactor>
</comment>
<dbReference type="Gene3D" id="1.10.1410.10">
    <property type="match status" value="1"/>
</dbReference>
<feature type="compositionally biased region" description="Polar residues" evidence="10">
    <location>
        <begin position="103"/>
        <end position="114"/>
    </location>
</feature>
<keyword evidence="14" id="KW-1185">Reference proteome</keyword>
<feature type="region of interest" description="Disordered" evidence="10">
    <location>
        <begin position="463"/>
        <end position="511"/>
    </location>
</feature>
<dbReference type="InterPro" id="IPR002058">
    <property type="entry name" value="PAP_assoc"/>
</dbReference>
<evidence type="ECO:0000259" key="12">
    <source>
        <dbReference type="Pfam" id="PF22600"/>
    </source>
</evidence>
<comment type="cofactor">
    <cofactor evidence="2">
        <name>Mg(2+)</name>
        <dbReference type="ChEBI" id="CHEBI:18420"/>
    </cofactor>
</comment>
<evidence type="ECO:0000256" key="10">
    <source>
        <dbReference type="SAM" id="MobiDB-lite"/>
    </source>
</evidence>
<keyword evidence="9" id="KW-0460">Magnesium</keyword>
<comment type="similarity">
    <text evidence="4">Belongs to the DNA polymerase type-B-like family.</text>
</comment>
<feature type="region of interest" description="Disordered" evidence="10">
    <location>
        <begin position="37"/>
        <end position="285"/>
    </location>
</feature>
<comment type="subcellular location">
    <subcellularLocation>
        <location evidence="3">Cytoplasm</location>
    </subcellularLocation>
</comment>
<evidence type="ECO:0000256" key="9">
    <source>
        <dbReference type="ARBA" id="ARBA00022842"/>
    </source>
</evidence>
<sequence>MPDPALNASTAMGGAPPLEDRLRSMILTNGNGEVAAAATSGSSYFSPPPSAEHAEQKPGTSPSSFGYPTPASSEGPPSAGAIGSAIGSAAPPASPKSSRKRLNQAQRRQMSAQLSIPINPRPSPPNSAGNYISPPPYGNHHHQFQHQNHHNSHNNHGHHHNNQYQHQHHNQQHGHYQGQHGHHNQRQTVQRPQSATMRPAHYGQGPMPLTSQGGGGGGGGQSYPNQPRHHQSLSYQGPMMYDDPYNWRSHQGHQNSLGSFDAQSPRSARPYHHHNNHSQSGRLYQPKPEDIQIQASVLEQLCEQIVTSAEIEPEEIQEKEQFRAAIEQLCQLTLAKYEFEVNGRQDFPPPSARLLCFGSLASGFATKASDMDLGLISPLSLPLPDAPKSPIPRLLEKALLEAGLGARLLSRTRVPIIKLCEKPPKQLRIDLLDERAKWEKGILTEHDGHDGDDDIADEAETVSTPVRVGGEGAITANNGNGNDSTNSNTGSHGHGHSHSQSQSHNNDDAKVMGHGRKESVLEGPVDGDRYKQILANLKQPANQTLGNYYSNAKRILRKLDGRDITHSTAREFKEKDLEVLTDVCRAFVEGLADQKLQDRLFATRSLATSHTPSGLNYRSLYGVYMQAEGEALAMMWDSREINEKDAQHEDEARHKLKMWNDLQNKVNFAVDLLGYNKEMQLAVENLRKIPSLQLMTLEQGQFETASQYHDRVGKLLVQSGGRDAATPNNTILPIVIRQYIAGIWSHDIREQVDAFSQTLEKPSLRAVARRHKSLQLALEFEKALAKHCYEDEQTAADVQKYIDILRQPLEKCDLTGRRFDYVVARTPETAPVISFVRRQLVDPSKLAPNQPRDPYRDRLEFPKTGLGVQCDINFSAHLALENTRLLRCYSHTDERVRPLVLFVKHWAKMRGINTAYRGTLSSYGYVLMMLHYLVNVAQPFVCPNLQQLDRPADDAKDGATTSTPAAKNKADLPYLGRDMHFWGDEEKIKQLASEGLLTQNKDSIGHLLRGFFEYYAQSNFMTTVPAKGFDWGRDVLSLRTPGGLRSKQQKGWTGARTVLEVQNQASSPAQTPPAQPVTAQPPSGGEVAAAAAPPTTDDAASPAVTPSTPSVTTAKPVELKEVKHRYLFAIEDPFELEHNVARTVTHSGIVAIRDEFRRAWRLIKTMGNTGKAPGLPDEALLDDVTDIKAKERDVFGELLNEIHGPELELS</sequence>
<gene>
    <name evidence="13" type="ORF">Sste5346_002208</name>
</gene>
<dbReference type="SUPFAM" id="SSF81631">
    <property type="entry name" value="PAP/OAS1 substrate-binding domain"/>
    <property type="match status" value="1"/>
</dbReference>
<keyword evidence="8" id="KW-0479">Metal-binding</keyword>
<evidence type="ECO:0000256" key="2">
    <source>
        <dbReference type="ARBA" id="ARBA00001946"/>
    </source>
</evidence>
<dbReference type="Pfam" id="PF22600">
    <property type="entry name" value="MTPAP-like_central"/>
    <property type="match status" value="1"/>
</dbReference>
<feature type="domain" description="Poly(A) RNA polymerase mitochondrial-like central palm" evidence="12">
    <location>
        <begin position="300"/>
        <end position="431"/>
    </location>
</feature>
<evidence type="ECO:0000256" key="3">
    <source>
        <dbReference type="ARBA" id="ARBA00004496"/>
    </source>
</evidence>
<name>A0ABR3ZJU1_9PEZI</name>
<organism evidence="13 14">
    <name type="scientific">Sporothrix stenoceras</name>
    <dbReference type="NCBI Taxonomy" id="5173"/>
    <lineage>
        <taxon>Eukaryota</taxon>
        <taxon>Fungi</taxon>
        <taxon>Dikarya</taxon>
        <taxon>Ascomycota</taxon>
        <taxon>Pezizomycotina</taxon>
        <taxon>Sordariomycetes</taxon>
        <taxon>Sordariomycetidae</taxon>
        <taxon>Ophiostomatales</taxon>
        <taxon>Ophiostomataceae</taxon>
        <taxon>Sporothrix</taxon>
    </lineage>
</organism>
<dbReference type="PANTHER" id="PTHR12271">
    <property type="entry name" value="POLY A POLYMERASE CID PAP -RELATED"/>
    <property type="match status" value="1"/>
</dbReference>
<dbReference type="InterPro" id="IPR054708">
    <property type="entry name" value="MTPAP-like_central"/>
</dbReference>
<feature type="compositionally biased region" description="Low complexity" evidence="10">
    <location>
        <begin position="475"/>
        <end position="491"/>
    </location>
</feature>
<dbReference type="PANTHER" id="PTHR12271:SF40">
    <property type="entry name" value="POLY(A) RNA POLYMERASE GLD2"/>
    <property type="match status" value="1"/>
</dbReference>
<feature type="compositionally biased region" description="Gly residues" evidence="10">
    <location>
        <begin position="212"/>
        <end position="221"/>
    </location>
</feature>
<feature type="compositionally biased region" description="Low complexity" evidence="10">
    <location>
        <begin position="68"/>
        <end position="91"/>
    </location>
</feature>
<feature type="compositionally biased region" description="Polar residues" evidence="10">
    <location>
        <begin position="248"/>
        <end position="266"/>
    </location>
</feature>
<dbReference type="Gene3D" id="3.30.460.10">
    <property type="entry name" value="Beta Polymerase, domain 2"/>
    <property type="match status" value="1"/>
</dbReference>
<dbReference type="EC" id="2.7.7.19" evidence="5"/>
<proteinExistence type="inferred from homology"/>
<feature type="domain" description="PAP-associated" evidence="11">
    <location>
        <begin position="1003"/>
        <end position="1053"/>
    </location>
</feature>